<dbReference type="EMBL" id="SWDB01000014">
    <property type="protein sequence ID" value="TKB45761.1"/>
    <property type="molecule type" value="Genomic_DNA"/>
</dbReference>
<proteinExistence type="predicted"/>
<dbReference type="Gene3D" id="2.60.40.1190">
    <property type="match status" value="1"/>
</dbReference>
<dbReference type="Pfam" id="PF19313">
    <property type="entry name" value="DUF5916"/>
    <property type="match status" value="1"/>
</dbReference>
<feature type="domain" description="DUF5916" evidence="1">
    <location>
        <begin position="269"/>
        <end position="344"/>
    </location>
</feature>
<dbReference type="InterPro" id="IPR045670">
    <property type="entry name" value="DUF5916"/>
</dbReference>
<dbReference type="CDD" id="cd09618">
    <property type="entry name" value="CBM9_like_2"/>
    <property type="match status" value="1"/>
</dbReference>
<dbReference type="SUPFAM" id="SSF49344">
    <property type="entry name" value="CBD9-like"/>
    <property type="match status" value="1"/>
</dbReference>
<sequence length="790" mass="90244">MILLRENVKSILLGVGLFLVSFFTFSKQQFSIPHIKGELSLDGELTEPAWQRATRVDLDVVNHPFNNTPSPVKTEVYIFEDGEKLNFAFKAYDPEPENIQAFLRDRDKAWGDDIVGIKLDTFNDHRLAYKFFVNPFGVQNDGIQNEMTGDNTNLWDGIWYSYGKITDFGYVVEFSIPYRELNFKQGSDLKTWGIEMIRMYPRNQRLRISHLKINRDNPCWICQMDELQGFEEAKTGQNLTITPSVVALHNKNKASYAEPDDIHQNHDWLKDNDIEPGLNLRWGITPDTLFNVTLNPDFSTVEADAGQLTVNQNEALYFDEKRPFFLDNSEYFSSQSDLVYTRNIVDPDVGIKLTGREGDHSFGLFSAKDQETNFIVPGNVFSLPVKVAGGSWSSAFRYRYDFNRDLSFGLISTIRNGDKYHNVVTGVDGKYKVTDSNIVTAQIMHSDTEYPDDLFMQYCMGDYCALNSLLGRNQGAFSDNGLKLGFEHSSTDWNIKAHYQDLGNGFRADMGYMPLTDIKRLSSSIERIVYSDNSWWTDLFFGMHYESTENQDNELINESYIANLGIYGPLQSFAYLSITNENRVGLRLDQRLTAIAGNTSLFDLNKINVDFVFQPLPSLAVGVFGEFGDSIDYYNDRLGDGIILAPSTTWNLNQNTELNLAFTYAKLDADGKNVYIERVSDVRISYQFDINSSIKLNLVYSNSDINLSNDSWAYYFADYDFSENIANEKNLAAQLIYSYRINPQTLLFLGYSNDGYEAIGQPNTPDQIFLKQLVKTEDQTAFLKLSYAWM</sequence>
<gene>
    <name evidence="2" type="ORF">E8M12_07520</name>
</gene>
<protein>
    <recommendedName>
        <fullName evidence="1">DUF5916 domain-containing protein</fullName>
    </recommendedName>
</protein>
<comment type="caution">
    <text evidence="2">The sequence shown here is derived from an EMBL/GenBank/DDBJ whole genome shotgun (WGS) entry which is preliminary data.</text>
</comment>
<organism evidence="2 3">
    <name type="scientific">Thalassotalea mangrovi</name>
    <dbReference type="NCBI Taxonomy" id="2572245"/>
    <lineage>
        <taxon>Bacteria</taxon>
        <taxon>Pseudomonadati</taxon>
        <taxon>Pseudomonadota</taxon>
        <taxon>Gammaproteobacteria</taxon>
        <taxon>Alteromonadales</taxon>
        <taxon>Colwelliaceae</taxon>
        <taxon>Thalassotalea</taxon>
    </lineage>
</organism>
<evidence type="ECO:0000313" key="2">
    <source>
        <dbReference type="EMBL" id="TKB45761.1"/>
    </source>
</evidence>
<keyword evidence="3" id="KW-1185">Reference proteome</keyword>
<accession>A0A4U1B5U9</accession>
<dbReference type="Proteomes" id="UP000307999">
    <property type="component" value="Unassembled WGS sequence"/>
</dbReference>
<dbReference type="RefSeq" id="WP_136735467.1">
    <property type="nucleotide sequence ID" value="NZ_SWDB01000014.1"/>
</dbReference>
<dbReference type="AlphaFoldDB" id="A0A4U1B5U9"/>
<evidence type="ECO:0000313" key="3">
    <source>
        <dbReference type="Proteomes" id="UP000307999"/>
    </source>
</evidence>
<dbReference type="OrthoDB" id="9786766at2"/>
<name>A0A4U1B5U9_9GAMM</name>
<reference evidence="2 3" key="1">
    <citation type="submission" date="2019-04" db="EMBL/GenBank/DDBJ databases">
        <title>Thalassotalea guangxiensis sp. nov., isolated from sediment of the coastal wetland.</title>
        <authorList>
            <person name="Zheng S."/>
            <person name="Zhang D."/>
        </authorList>
    </citation>
    <scope>NUCLEOTIDE SEQUENCE [LARGE SCALE GENOMIC DNA]</scope>
    <source>
        <strain evidence="2 3">ZS-4</strain>
    </source>
</reference>
<evidence type="ECO:0000259" key="1">
    <source>
        <dbReference type="Pfam" id="PF19313"/>
    </source>
</evidence>